<protein>
    <submittedName>
        <fullName evidence="4">TetR/AcrR family transcriptional regulator</fullName>
    </submittedName>
</protein>
<evidence type="ECO:0000256" key="1">
    <source>
        <dbReference type="ARBA" id="ARBA00023125"/>
    </source>
</evidence>
<accession>A0ABW5G0C7</accession>
<sequence length="232" mass="25516">MKQAPGDARRDVRATVIEVALKLLRDGGQDAVTTRAVTDAAGIQAPTLYRLFGDKRGLLDAVVEHGYELAYNEKLKRSHHPDPVESMREGWAFLTRFGLENSMLFSLTYSSLRPGFVSPVIQKTYHLLEKISHQLAVAGRLKVTEKQATDLVYATSCGVVLALISMPEEQRDLRLSKDACEAVINAITTDAAPERNTTAAITLHASLSDVKCLTSGERLLLSELLQRIALDE</sequence>
<dbReference type="PROSITE" id="PS50977">
    <property type="entry name" value="HTH_TETR_2"/>
    <property type="match status" value="1"/>
</dbReference>
<evidence type="ECO:0000313" key="4">
    <source>
        <dbReference type="EMBL" id="MFD2420349.1"/>
    </source>
</evidence>
<keyword evidence="5" id="KW-1185">Reference proteome</keyword>
<evidence type="ECO:0000259" key="3">
    <source>
        <dbReference type="PROSITE" id="PS50977"/>
    </source>
</evidence>
<dbReference type="Proteomes" id="UP001597417">
    <property type="component" value="Unassembled WGS sequence"/>
</dbReference>
<proteinExistence type="predicted"/>
<reference evidence="5" key="1">
    <citation type="journal article" date="2019" name="Int. J. Syst. Evol. Microbiol.">
        <title>The Global Catalogue of Microorganisms (GCM) 10K type strain sequencing project: providing services to taxonomists for standard genome sequencing and annotation.</title>
        <authorList>
            <consortium name="The Broad Institute Genomics Platform"/>
            <consortium name="The Broad Institute Genome Sequencing Center for Infectious Disease"/>
            <person name="Wu L."/>
            <person name="Ma J."/>
        </authorList>
    </citation>
    <scope>NUCLEOTIDE SEQUENCE [LARGE SCALE GENOMIC DNA]</scope>
    <source>
        <strain evidence="5">CGMCC 4.7645</strain>
    </source>
</reference>
<dbReference type="RefSeq" id="WP_378268372.1">
    <property type="nucleotide sequence ID" value="NZ_JBHUKR010000017.1"/>
</dbReference>
<feature type="DNA-binding region" description="H-T-H motif" evidence="2">
    <location>
        <begin position="33"/>
        <end position="52"/>
    </location>
</feature>
<dbReference type="Pfam" id="PF00440">
    <property type="entry name" value="TetR_N"/>
    <property type="match status" value="1"/>
</dbReference>
<dbReference type="InterPro" id="IPR001647">
    <property type="entry name" value="HTH_TetR"/>
</dbReference>
<feature type="domain" description="HTH tetR-type" evidence="3">
    <location>
        <begin position="10"/>
        <end position="70"/>
    </location>
</feature>
<organism evidence="4 5">
    <name type="scientific">Amycolatopsis pigmentata</name>
    <dbReference type="NCBI Taxonomy" id="450801"/>
    <lineage>
        <taxon>Bacteria</taxon>
        <taxon>Bacillati</taxon>
        <taxon>Actinomycetota</taxon>
        <taxon>Actinomycetes</taxon>
        <taxon>Pseudonocardiales</taxon>
        <taxon>Pseudonocardiaceae</taxon>
        <taxon>Amycolatopsis</taxon>
    </lineage>
</organism>
<dbReference type="PANTHER" id="PTHR30055">
    <property type="entry name" value="HTH-TYPE TRANSCRIPTIONAL REGULATOR RUTR"/>
    <property type="match status" value="1"/>
</dbReference>
<dbReference type="EMBL" id="JBHUKR010000017">
    <property type="protein sequence ID" value="MFD2420349.1"/>
    <property type="molecule type" value="Genomic_DNA"/>
</dbReference>
<evidence type="ECO:0000313" key="5">
    <source>
        <dbReference type="Proteomes" id="UP001597417"/>
    </source>
</evidence>
<name>A0ABW5G0C7_9PSEU</name>
<dbReference type="PANTHER" id="PTHR30055:SF209">
    <property type="entry name" value="POSSIBLE TRANSCRIPTIONAL REGULATORY PROTEIN (PROBABLY TETR-FAMILY)"/>
    <property type="match status" value="1"/>
</dbReference>
<keyword evidence="1 2" id="KW-0238">DNA-binding</keyword>
<dbReference type="InterPro" id="IPR050109">
    <property type="entry name" value="HTH-type_TetR-like_transc_reg"/>
</dbReference>
<dbReference type="SUPFAM" id="SSF46689">
    <property type="entry name" value="Homeodomain-like"/>
    <property type="match status" value="1"/>
</dbReference>
<comment type="caution">
    <text evidence="4">The sequence shown here is derived from an EMBL/GenBank/DDBJ whole genome shotgun (WGS) entry which is preliminary data.</text>
</comment>
<dbReference type="InterPro" id="IPR009057">
    <property type="entry name" value="Homeodomain-like_sf"/>
</dbReference>
<gene>
    <name evidence="4" type="ORF">ACFSXZ_28860</name>
</gene>
<dbReference type="Gene3D" id="1.10.357.10">
    <property type="entry name" value="Tetracycline Repressor, domain 2"/>
    <property type="match status" value="1"/>
</dbReference>
<dbReference type="PRINTS" id="PR00455">
    <property type="entry name" value="HTHTETR"/>
</dbReference>
<evidence type="ECO:0000256" key="2">
    <source>
        <dbReference type="PROSITE-ProRule" id="PRU00335"/>
    </source>
</evidence>